<dbReference type="NCBIfam" id="NF008911">
    <property type="entry name" value="PRK12275.1-2"/>
    <property type="match status" value="1"/>
</dbReference>
<evidence type="ECO:0000313" key="1">
    <source>
        <dbReference type="EMBL" id="TPG42136.1"/>
    </source>
</evidence>
<dbReference type="Gene3D" id="1.20.1440.60">
    <property type="entry name" value="23S rRNA-intervening sequence"/>
    <property type="match status" value="1"/>
</dbReference>
<dbReference type="CDD" id="cd16377">
    <property type="entry name" value="23S_rRNA_IVP_like"/>
    <property type="match status" value="1"/>
</dbReference>
<protein>
    <submittedName>
        <fullName evidence="1">Four helix bundle protein</fullName>
    </submittedName>
</protein>
<dbReference type="SUPFAM" id="SSF158446">
    <property type="entry name" value="IVS-encoded protein-like"/>
    <property type="match status" value="1"/>
</dbReference>
<dbReference type="PANTHER" id="PTHR38471">
    <property type="entry name" value="FOUR HELIX BUNDLE PROTEIN"/>
    <property type="match status" value="1"/>
</dbReference>
<organism evidence="1 2">
    <name type="scientific">Flavobacterium pectinovorum</name>
    <dbReference type="NCBI Taxonomy" id="29533"/>
    <lineage>
        <taxon>Bacteria</taxon>
        <taxon>Pseudomonadati</taxon>
        <taxon>Bacteroidota</taxon>
        <taxon>Flavobacteriia</taxon>
        <taxon>Flavobacteriales</taxon>
        <taxon>Flavobacteriaceae</taxon>
        <taxon>Flavobacterium</taxon>
    </lineage>
</organism>
<keyword evidence="2" id="KW-1185">Reference proteome</keyword>
<accession>A0A502F0J7</accession>
<name>A0A502F0J7_9FLAO</name>
<dbReference type="InterPro" id="IPR036583">
    <property type="entry name" value="23S_rRNA_IVS_sf"/>
</dbReference>
<dbReference type="STRING" id="29533.SAMN05444387_2652"/>
<dbReference type="Pfam" id="PF05635">
    <property type="entry name" value="23S_rRNA_IVP"/>
    <property type="match status" value="1"/>
</dbReference>
<reference evidence="1 2" key="1">
    <citation type="journal article" date="2019" name="Environ. Microbiol.">
        <title>Species interactions and distinct microbial communities in high Arctic permafrost affected cryosols are associated with the CH4 and CO2 gas fluxes.</title>
        <authorList>
            <person name="Altshuler I."/>
            <person name="Hamel J."/>
            <person name="Turney S."/>
            <person name="Magnuson E."/>
            <person name="Levesque R."/>
            <person name="Greer C."/>
            <person name="Whyte L.G."/>
        </authorList>
    </citation>
    <scope>NUCLEOTIDE SEQUENCE [LARGE SCALE GENOMIC DNA]</scope>
    <source>
        <strain evidence="1 2">42</strain>
    </source>
</reference>
<dbReference type="NCBIfam" id="TIGR02436">
    <property type="entry name" value="four helix bundle protein"/>
    <property type="match status" value="1"/>
</dbReference>
<comment type="caution">
    <text evidence="1">The sequence shown here is derived from an EMBL/GenBank/DDBJ whole genome shotgun (WGS) entry which is preliminary data.</text>
</comment>
<dbReference type="RefSeq" id="WP_140505394.1">
    <property type="nucleotide sequence ID" value="NZ_RCZH01000004.1"/>
</dbReference>
<proteinExistence type="predicted"/>
<dbReference type="PANTHER" id="PTHR38471:SF2">
    <property type="entry name" value="FOUR HELIX BUNDLE PROTEIN"/>
    <property type="match status" value="1"/>
</dbReference>
<dbReference type="Proteomes" id="UP000319700">
    <property type="component" value="Unassembled WGS sequence"/>
</dbReference>
<gene>
    <name evidence="1" type="ORF">EAH81_07400</name>
</gene>
<dbReference type="OrthoDB" id="9811959at2"/>
<sequence>MNTFRDLLIWQKSMNLVTQIYQLTNSFPKEEIYGLSSQIRRCSVSIPSNIAEGYGRDGNNDYLRFLNISISSLFEMQTQLEISFNLKYLNENQFNKINGESREIERMLSSFIRKIKDRKQNL</sequence>
<dbReference type="AlphaFoldDB" id="A0A502F0J7"/>
<evidence type="ECO:0000313" key="2">
    <source>
        <dbReference type="Proteomes" id="UP000319700"/>
    </source>
</evidence>
<dbReference type="InterPro" id="IPR012657">
    <property type="entry name" value="23S_rRNA-intervening_sequence"/>
</dbReference>
<dbReference type="EMBL" id="RCZH01000004">
    <property type="protein sequence ID" value="TPG42136.1"/>
    <property type="molecule type" value="Genomic_DNA"/>
</dbReference>